<evidence type="ECO:0000259" key="3">
    <source>
        <dbReference type="Pfam" id="PF14833"/>
    </source>
</evidence>
<dbReference type="InterPro" id="IPR013328">
    <property type="entry name" value="6PGD_dom2"/>
</dbReference>
<keyword evidence="5" id="KW-1185">Reference proteome</keyword>
<organism evidence="4 5">
    <name type="scientific">Aspergillus keveii</name>
    <dbReference type="NCBI Taxonomy" id="714993"/>
    <lineage>
        <taxon>Eukaryota</taxon>
        <taxon>Fungi</taxon>
        <taxon>Dikarya</taxon>
        <taxon>Ascomycota</taxon>
        <taxon>Pezizomycotina</taxon>
        <taxon>Eurotiomycetes</taxon>
        <taxon>Eurotiomycetidae</taxon>
        <taxon>Eurotiales</taxon>
        <taxon>Aspergillaceae</taxon>
        <taxon>Aspergillus</taxon>
        <taxon>Aspergillus subgen. Nidulantes</taxon>
    </lineage>
</organism>
<evidence type="ECO:0000256" key="1">
    <source>
        <dbReference type="SAM" id="MobiDB-lite"/>
    </source>
</evidence>
<evidence type="ECO:0000259" key="2">
    <source>
        <dbReference type="Pfam" id="PF03446"/>
    </source>
</evidence>
<dbReference type="Gene3D" id="1.10.1040.10">
    <property type="entry name" value="N-(1-d-carboxylethyl)-l-norvaline Dehydrogenase, domain 2"/>
    <property type="match status" value="2"/>
</dbReference>
<dbReference type="InterPro" id="IPR008927">
    <property type="entry name" value="6-PGluconate_DH-like_C_sf"/>
</dbReference>
<dbReference type="InterPro" id="IPR006115">
    <property type="entry name" value="6PGDH_NADP-bd"/>
</dbReference>
<protein>
    <submittedName>
        <fullName evidence="4">NAD binding domain of 6-phosphogluconate dehydrogenase-domain-containing protein</fullName>
    </submittedName>
</protein>
<evidence type="ECO:0000313" key="4">
    <source>
        <dbReference type="EMBL" id="KAL2786770.1"/>
    </source>
</evidence>
<feature type="domain" description="6-phosphogluconate dehydrogenase NADP-binding" evidence="2">
    <location>
        <begin position="6"/>
        <end position="166"/>
    </location>
</feature>
<dbReference type="InterPro" id="IPR036291">
    <property type="entry name" value="NAD(P)-bd_dom_sf"/>
</dbReference>
<reference evidence="4 5" key="1">
    <citation type="submission" date="2024-07" db="EMBL/GenBank/DDBJ databases">
        <title>Section-level genome sequencing and comparative genomics of Aspergillus sections Usti and Cavernicolus.</title>
        <authorList>
            <consortium name="Lawrence Berkeley National Laboratory"/>
            <person name="Nybo J.L."/>
            <person name="Vesth T.C."/>
            <person name="Theobald S."/>
            <person name="Frisvad J.C."/>
            <person name="Larsen T.O."/>
            <person name="Kjaerboelling I."/>
            <person name="Rothschild-Mancinelli K."/>
            <person name="Lyhne E.K."/>
            <person name="Kogle M.E."/>
            <person name="Barry K."/>
            <person name="Clum A."/>
            <person name="Na H."/>
            <person name="Ledsgaard L."/>
            <person name="Lin J."/>
            <person name="Lipzen A."/>
            <person name="Kuo A."/>
            <person name="Riley R."/>
            <person name="Mondo S."/>
            <person name="Labutti K."/>
            <person name="Haridas S."/>
            <person name="Pangalinan J."/>
            <person name="Salamov A.A."/>
            <person name="Simmons B.A."/>
            <person name="Magnuson J.K."/>
            <person name="Chen J."/>
            <person name="Drula E."/>
            <person name="Henrissat B."/>
            <person name="Wiebenga A."/>
            <person name="Lubbers R.J."/>
            <person name="Gomes A.C."/>
            <person name="Makela M.R."/>
            <person name="Stajich J."/>
            <person name="Grigoriev I.V."/>
            <person name="Mortensen U.H."/>
            <person name="De Vries R.P."/>
            <person name="Baker S.E."/>
            <person name="Andersen M.R."/>
        </authorList>
    </citation>
    <scope>NUCLEOTIDE SEQUENCE [LARGE SCALE GENOMIC DNA]</scope>
    <source>
        <strain evidence="4 5">CBS 209.92</strain>
    </source>
</reference>
<dbReference type="PANTHER" id="PTHR43060:SF17">
    <property type="entry name" value="L-THREONATE DEHYDROGENASE"/>
    <property type="match status" value="1"/>
</dbReference>
<dbReference type="Gene3D" id="3.40.50.720">
    <property type="entry name" value="NAD(P)-binding Rossmann-like Domain"/>
    <property type="match status" value="1"/>
</dbReference>
<name>A0ABR4FU24_9EURO</name>
<feature type="region of interest" description="Disordered" evidence="1">
    <location>
        <begin position="411"/>
        <end position="440"/>
    </location>
</feature>
<gene>
    <name evidence="4" type="ORF">BJX66DRAFT_346615</name>
</gene>
<proteinExistence type="predicted"/>
<dbReference type="InterPro" id="IPR029154">
    <property type="entry name" value="HIBADH-like_NADP-bd"/>
</dbReference>
<dbReference type="PROSITE" id="PS00895">
    <property type="entry name" value="3_HYDROXYISOBUT_DH"/>
    <property type="match status" value="1"/>
</dbReference>
<dbReference type="Pfam" id="PF14833">
    <property type="entry name" value="NAD_binding_11"/>
    <property type="match status" value="1"/>
</dbReference>
<dbReference type="SUPFAM" id="SSF51735">
    <property type="entry name" value="NAD(P)-binding Rossmann-fold domains"/>
    <property type="match status" value="1"/>
</dbReference>
<comment type="caution">
    <text evidence="4">The sequence shown here is derived from an EMBL/GenBank/DDBJ whole genome shotgun (WGS) entry which is preliminary data.</text>
</comment>
<dbReference type="EMBL" id="JBFTWV010000110">
    <property type="protein sequence ID" value="KAL2786770.1"/>
    <property type="molecule type" value="Genomic_DNA"/>
</dbReference>
<feature type="domain" description="3-hydroxyisobutyrate dehydrogenase-like NAD-binding" evidence="3">
    <location>
        <begin position="174"/>
        <end position="293"/>
    </location>
</feature>
<evidence type="ECO:0000313" key="5">
    <source>
        <dbReference type="Proteomes" id="UP001610563"/>
    </source>
</evidence>
<accession>A0ABR4FU24</accession>
<sequence>MTAKPKIAFIGLGAMGLGMALHLLEDGYTVSGFDVNPTSLQTLKAKGGIASSSPRECAADASFLICMVAKAAQTDEILFADSTGAAFGLQRNATVILCSTVPPAFPATVAERFRVGFARPDIRVVDCPVSGGTVRAAQGTLTILCSGSPEALELSEPILASLSETRYIIAGGLGSANRVKLVNQHLAGVHIAAAAEAMGLVASLGLNTQAFHDEVLGSKATSWMFENRVPHMLADDWTPHSALGIFVKDMGIVTTEGLNQNIPLWLASSAEQLYLLGAQMGYDREDDSGVVRVFAPKSPSLVSTLTQTARNPGDTKMFEHVKGMLEIVHTVAAIEALALGESLGLSVGELVSIIANAAGASEAFRAVAPLVVAGDFKSGPTIVETRERLVRPPSRLKIDNADICGVERDYLDSEKAPLPTPPRRNSPNPVRPGSCPGSRK</sequence>
<dbReference type="InterPro" id="IPR002204">
    <property type="entry name" value="3-OH-isobutyrate_DH-rel_CS"/>
</dbReference>
<dbReference type="Proteomes" id="UP001610563">
    <property type="component" value="Unassembled WGS sequence"/>
</dbReference>
<dbReference type="Pfam" id="PF03446">
    <property type="entry name" value="NAD_binding_2"/>
    <property type="match status" value="1"/>
</dbReference>
<dbReference type="PANTHER" id="PTHR43060">
    <property type="entry name" value="3-HYDROXYISOBUTYRATE DEHYDROGENASE-LIKE 1, MITOCHONDRIAL-RELATED"/>
    <property type="match status" value="1"/>
</dbReference>
<dbReference type="SUPFAM" id="SSF48179">
    <property type="entry name" value="6-phosphogluconate dehydrogenase C-terminal domain-like"/>
    <property type="match status" value="2"/>
</dbReference>